<feature type="region of interest" description="Disordered" evidence="1">
    <location>
        <begin position="793"/>
        <end position="814"/>
    </location>
</feature>
<organism evidence="3 4">
    <name type="scientific">Arabidopsis arenosa</name>
    <name type="common">Sand rock-cress</name>
    <name type="synonym">Cardaminopsis arenosa</name>
    <dbReference type="NCBI Taxonomy" id="38785"/>
    <lineage>
        <taxon>Eukaryota</taxon>
        <taxon>Viridiplantae</taxon>
        <taxon>Streptophyta</taxon>
        <taxon>Embryophyta</taxon>
        <taxon>Tracheophyta</taxon>
        <taxon>Spermatophyta</taxon>
        <taxon>Magnoliopsida</taxon>
        <taxon>eudicotyledons</taxon>
        <taxon>Gunneridae</taxon>
        <taxon>Pentapetalae</taxon>
        <taxon>rosids</taxon>
        <taxon>malvids</taxon>
        <taxon>Brassicales</taxon>
        <taxon>Brassicaceae</taxon>
        <taxon>Camelineae</taxon>
        <taxon>Arabidopsis</taxon>
    </lineage>
</organism>
<accession>A0A8S2B7J2</accession>
<dbReference type="Proteomes" id="UP000682877">
    <property type="component" value="Chromosome 8"/>
</dbReference>
<dbReference type="GO" id="GO:0043130">
    <property type="term" value="F:ubiquitin binding"/>
    <property type="evidence" value="ECO:0007669"/>
    <property type="project" value="TreeGrafter"/>
</dbReference>
<dbReference type="InterPro" id="IPR022087">
    <property type="entry name" value="DA1-like_dom"/>
</dbReference>
<feature type="region of interest" description="Disordered" evidence="1">
    <location>
        <begin position="1"/>
        <end position="85"/>
    </location>
</feature>
<feature type="compositionally biased region" description="Basic and acidic residues" evidence="1">
    <location>
        <begin position="14"/>
        <end position="48"/>
    </location>
</feature>
<feature type="compositionally biased region" description="Basic and acidic residues" evidence="1">
    <location>
        <begin position="488"/>
        <end position="514"/>
    </location>
</feature>
<dbReference type="PANTHER" id="PTHR24209">
    <property type="entry name" value="PROTEIN DA1-RELATED 2"/>
    <property type="match status" value="1"/>
</dbReference>
<feature type="domain" description="Protein DA1-like" evidence="2">
    <location>
        <begin position="651"/>
        <end position="863"/>
    </location>
</feature>
<dbReference type="PANTHER" id="PTHR24209:SF28">
    <property type="entry name" value="PROTEIN DA1-RELATED 4-RELATED"/>
    <property type="match status" value="1"/>
</dbReference>
<evidence type="ECO:0000313" key="4">
    <source>
        <dbReference type="Proteomes" id="UP000682877"/>
    </source>
</evidence>
<feature type="region of interest" description="Disordered" evidence="1">
    <location>
        <begin position="477"/>
        <end position="515"/>
    </location>
</feature>
<feature type="compositionally biased region" description="Basic and acidic residues" evidence="1">
    <location>
        <begin position="57"/>
        <end position="72"/>
    </location>
</feature>
<dbReference type="EMBL" id="LR999458">
    <property type="protein sequence ID" value="CAE6263720.1"/>
    <property type="molecule type" value="Genomic_DNA"/>
</dbReference>
<feature type="compositionally biased region" description="Polar residues" evidence="1">
    <location>
        <begin position="797"/>
        <end position="809"/>
    </location>
</feature>
<protein>
    <recommendedName>
        <fullName evidence="2">Protein DA1-like domain-containing protein</fullName>
    </recommendedName>
</protein>
<keyword evidence="4" id="KW-1185">Reference proteome</keyword>
<feature type="domain" description="Protein DA1-like" evidence="2">
    <location>
        <begin position="220"/>
        <end position="434"/>
    </location>
</feature>
<dbReference type="Pfam" id="PF12315">
    <property type="entry name" value="DA1-like"/>
    <property type="match status" value="2"/>
</dbReference>
<dbReference type="InterPro" id="IPR045218">
    <property type="entry name" value="DA1-like"/>
</dbReference>
<evidence type="ECO:0000259" key="2">
    <source>
        <dbReference type="Pfam" id="PF12315"/>
    </source>
</evidence>
<name>A0A8S2B7J2_ARAAE</name>
<dbReference type="AlphaFoldDB" id="A0A8S2B7J2"/>
<reference evidence="3" key="1">
    <citation type="submission" date="2021-01" db="EMBL/GenBank/DDBJ databases">
        <authorList>
            <person name="Bezrukov I."/>
        </authorList>
    </citation>
    <scope>NUCLEOTIDE SEQUENCE</scope>
</reference>
<evidence type="ECO:0000313" key="3">
    <source>
        <dbReference type="EMBL" id="CAE6263720.1"/>
    </source>
</evidence>
<sequence length="870" mass="99761">MVRRKIQEEDEKIEIERVKEESLKQAKQEEEKRRSEELNKEQGKRKQEDDDQLVNTSKDKGQINHSKDDVEKVVNPPPRIDGKSVIEDGISVNPRSLCCFHCHRPFAMHEILKKGKFHIDCYKEYRNRNCYVCQQKIPLNAEGIRKFNEHPFWKEKYCPGHDDDGTAKCCSCERLEPRGTNYVMLGDFRWLCLECMGSAVMDTNEVQPLHFEIREFFEGLFFKVDKEFSLLLVEKQALNKAEEEEKIDYHRAAVTRGLCMSEEQIVPSIIKGPRMGPDNQLITDIVTESQKVSGCEVTGILIIYGLPRLLTGYILAHEMMHAWLRLNGYKNLKLELEEGLCQALGLRWLESQTFASTDAAAAVASTSASSPAPPAAITSKKSDDWSIFEKKLVDFCMNQIKEDDSPVYGLGFKQVYEMMVSNNYNIKDTLKEIDDIKTAKEISRHEDENRRAREKIEIAKAKKESLKLAEQEKEIRRLEKSKKKGKTKQVDDGDHVEEDKGQVKPSQDHVEGKDVNPPPSICRGCNYAIEDGIYANAFGVLWHPLCLSLHGQQPIAKSEIPNCYVCEKKISLTSEGRKFKAHPFWKEKYCFSHDDDGTPKCCSCERLESCGTKYVNLEDGRWLCRECIECAVMDTVECHNLHLEIREFFEGLNMKIEKQFPLLLVEKEALNKAEKEEKIDNYYGTTRGICLSEEQMVTSVSKIKRQRMGDNKQLILEIVPKSQMVLRKCEVTAILILYGLPRFLTGYILAHEMMHAWLRLNGYRNLDMVLEEGLCQVLGHMWLEPQTYATPDVAPAASSSRTLPATTTSKKGEPSEYEKRLVKFCKDQIETDESPVYGDGFRKVNKMMASNHYSLKDTLKEIVSISKTTA</sequence>
<proteinExistence type="predicted"/>
<gene>
    <name evidence="3" type="ORF">AARE701A_LOCUS22573</name>
</gene>
<evidence type="ECO:0000256" key="1">
    <source>
        <dbReference type="SAM" id="MobiDB-lite"/>
    </source>
</evidence>